<dbReference type="Gene3D" id="2.80.10.50">
    <property type="match status" value="1"/>
</dbReference>
<evidence type="ECO:0000313" key="3">
    <source>
        <dbReference type="Proteomes" id="UP000724874"/>
    </source>
</evidence>
<sequence length="155" mass="17022">MSGSNNNNKLFRDIKIIHSVAYSDQVVDLDAIGLTKVQGYHLGHEDPAKGNNNQHWRVDPILPSQDSNLFTLYNVRGNSYAGFEGDANNGKAIQDSLTPTVFEITPKSQGASQYIIKVPHTSSALVLDNGNNGTEIKLAGLNHNDAKQQWTFEDL</sequence>
<evidence type="ECO:0000313" key="2">
    <source>
        <dbReference type="EMBL" id="KAF8878481.1"/>
    </source>
</evidence>
<gene>
    <name evidence="2" type="ORF">CPB84DRAFT_1852363</name>
</gene>
<dbReference type="SUPFAM" id="SSF50370">
    <property type="entry name" value="Ricin B-like lectins"/>
    <property type="match status" value="1"/>
</dbReference>
<feature type="domain" description="Ricin B lectin" evidence="1">
    <location>
        <begin position="52"/>
        <end position="137"/>
    </location>
</feature>
<keyword evidence="3" id="KW-1185">Reference proteome</keyword>
<dbReference type="InterPro" id="IPR000772">
    <property type="entry name" value="Ricin_B_lectin"/>
</dbReference>
<reference evidence="2" key="1">
    <citation type="submission" date="2020-11" db="EMBL/GenBank/DDBJ databases">
        <authorList>
            <consortium name="DOE Joint Genome Institute"/>
            <person name="Ahrendt S."/>
            <person name="Riley R."/>
            <person name="Andreopoulos W."/>
            <person name="LaButti K."/>
            <person name="Pangilinan J."/>
            <person name="Ruiz-duenas F.J."/>
            <person name="Barrasa J.M."/>
            <person name="Sanchez-Garcia M."/>
            <person name="Camarero S."/>
            <person name="Miyauchi S."/>
            <person name="Serrano A."/>
            <person name="Linde D."/>
            <person name="Babiker R."/>
            <person name="Drula E."/>
            <person name="Ayuso-Fernandez I."/>
            <person name="Pacheco R."/>
            <person name="Padilla G."/>
            <person name="Ferreira P."/>
            <person name="Barriuso J."/>
            <person name="Kellner H."/>
            <person name="Castanera R."/>
            <person name="Alfaro M."/>
            <person name="Ramirez L."/>
            <person name="Pisabarro A.G."/>
            <person name="Kuo A."/>
            <person name="Tritt A."/>
            <person name="Lipzen A."/>
            <person name="He G."/>
            <person name="Yan M."/>
            <person name="Ng V."/>
            <person name="Cullen D."/>
            <person name="Martin F."/>
            <person name="Rosso M.-N."/>
            <person name="Henrissat B."/>
            <person name="Hibbett D."/>
            <person name="Martinez A.T."/>
            <person name="Grigoriev I.V."/>
        </authorList>
    </citation>
    <scope>NUCLEOTIDE SEQUENCE</scope>
    <source>
        <strain evidence="2">AH 44721</strain>
    </source>
</reference>
<dbReference type="InterPro" id="IPR035992">
    <property type="entry name" value="Ricin_B-like_lectins"/>
</dbReference>
<dbReference type="EMBL" id="JADNYJ010000158">
    <property type="protein sequence ID" value="KAF8878481.1"/>
    <property type="molecule type" value="Genomic_DNA"/>
</dbReference>
<comment type="caution">
    <text evidence="2">The sequence shown here is derived from an EMBL/GenBank/DDBJ whole genome shotgun (WGS) entry which is preliminary data.</text>
</comment>
<organism evidence="2 3">
    <name type="scientific">Gymnopilus junonius</name>
    <name type="common">Spectacular rustgill mushroom</name>
    <name type="synonym">Gymnopilus spectabilis subsp. junonius</name>
    <dbReference type="NCBI Taxonomy" id="109634"/>
    <lineage>
        <taxon>Eukaryota</taxon>
        <taxon>Fungi</taxon>
        <taxon>Dikarya</taxon>
        <taxon>Basidiomycota</taxon>
        <taxon>Agaricomycotina</taxon>
        <taxon>Agaricomycetes</taxon>
        <taxon>Agaricomycetidae</taxon>
        <taxon>Agaricales</taxon>
        <taxon>Agaricineae</taxon>
        <taxon>Hymenogastraceae</taxon>
        <taxon>Gymnopilus</taxon>
    </lineage>
</organism>
<proteinExistence type="predicted"/>
<dbReference type="Proteomes" id="UP000724874">
    <property type="component" value="Unassembled WGS sequence"/>
</dbReference>
<accession>A0A9P5ND53</accession>
<dbReference type="AlphaFoldDB" id="A0A9P5ND53"/>
<dbReference type="Pfam" id="PF14200">
    <property type="entry name" value="RicinB_lectin_2"/>
    <property type="match status" value="1"/>
</dbReference>
<evidence type="ECO:0000259" key="1">
    <source>
        <dbReference type="Pfam" id="PF14200"/>
    </source>
</evidence>
<name>A0A9P5ND53_GYMJU</name>
<protein>
    <recommendedName>
        <fullName evidence="1">Ricin B lectin domain-containing protein</fullName>
    </recommendedName>
</protein>